<evidence type="ECO:0000313" key="3">
    <source>
        <dbReference type="Proteomes" id="UP001310594"/>
    </source>
</evidence>
<gene>
    <name evidence="2" type="ORF">LTR97_007251</name>
</gene>
<sequence length="307" mass="34528">MAILINDALSSAVYNTLPHMDDVMGVPEDNANDIADLTALLERYKLDDRVRIKLIHIQFHLKEGEVFAARDVTVPNFGLTNIMQAVPAKKHQPLYGHHYFVNSDGDLATYEYMSQPGPDISQYRSFIREFCQIVRKRRLQHKLGLSLRHAEQIHGTSELEYPAKRTCIDVPAEVPLPYSPLGFDTTTEFSRESATIENSLKNEQGAELAKQHLPGKCNVYCKYSKHRFDEAELGLSDGNTTIDNDSSDGHITSDTDDSESSSDHDDFDRGHGLYVINGRSRQINLAGRKLDSRAALYKIVSFVSDIL</sequence>
<evidence type="ECO:0000256" key="1">
    <source>
        <dbReference type="SAM" id="MobiDB-lite"/>
    </source>
</evidence>
<protein>
    <submittedName>
        <fullName evidence="2">Uncharacterized protein</fullName>
    </submittedName>
</protein>
<dbReference type="AlphaFoldDB" id="A0AAN7WAB5"/>
<feature type="compositionally biased region" description="Polar residues" evidence="1">
    <location>
        <begin position="237"/>
        <end position="246"/>
    </location>
</feature>
<reference evidence="2" key="1">
    <citation type="submission" date="2023-08" db="EMBL/GenBank/DDBJ databases">
        <title>Black Yeasts Isolated from many extreme environments.</title>
        <authorList>
            <person name="Coleine C."/>
            <person name="Stajich J.E."/>
            <person name="Selbmann L."/>
        </authorList>
    </citation>
    <scope>NUCLEOTIDE SEQUENCE</scope>
    <source>
        <strain evidence="2">CCFEE 5810</strain>
    </source>
</reference>
<dbReference type="EMBL" id="JAVRQU010000010">
    <property type="protein sequence ID" value="KAK5698290.1"/>
    <property type="molecule type" value="Genomic_DNA"/>
</dbReference>
<accession>A0AAN7WAB5</accession>
<name>A0AAN7WAB5_9PEZI</name>
<organism evidence="2 3">
    <name type="scientific">Elasticomyces elasticus</name>
    <dbReference type="NCBI Taxonomy" id="574655"/>
    <lineage>
        <taxon>Eukaryota</taxon>
        <taxon>Fungi</taxon>
        <taxon>Dikarya</taxon>
        <taxon>Ascomycota</taxon>
        <taxon>Pezizomycotina</taxon>
        <taxon>Dothideomycetes</taxon>
        <taxon>Dothideomycetidae</taxon>
        <taxon>Mycosphaerellales</taxon>
        <taxon>Teratosphaeriaceae</taxon>
        <taxon>Elasticomyces</taxon>
    </lineage>
</organism>
<comment type="caution">
    <text evidence="2">The sequence shown here is derived from an EMBL/GenBank/DDBJ whole genome shotgun (WGS) entry which is preliminary data.</text>
</comment>
<dbReference type="Proteomes" id="UP001310594">
    <property type="component" value="Unassembled WGS sequence"/>
</dbReference>
<proteinExistence type="predicted"/>
<feature type="region of interest" description="Disordered" evidence="1">
    <location>
        <begin position="235"/>
        <end position="267"/>
    </location>
</feature>
<evidence type="ECO:0000313" key="2">
    <source>
        <dbReference type="EMBL" id="KAK5698290.1"/>
    </source>
</evidence>